<proteinExistence type="predicted"/>
<protein>
    <submittedName>
        <fullName evidence="1">Uncharacterized protein</fullName>
    </submittedName>
</protein>
<dbReference type="Proteomes" id="UP001189624">
    <property type="component" value="Chromosome 3"/>
</dbReference>
<sequence>MEVEVVEVVEEDGMRVRLVMVTELRKGHVVFFLDNARVTRVAHFEPGLFSGAIGGNGFSNDLSSGRNILKLSAFIIRYASFK</sequence>
<evidence type="ECO:0000313" key="2">
    <source>
        <dbReference type="Proteomes" id="UP001189624"/>
    </source>
</evidence>
<dbReference type="Gramene" id="rna-AYBTSS11_LOCUS11655">
    <property type="protein sequence ID" value="CAJ1943973.1"/>
    <property type="gene ID" value="gene-AYBTSS11_LOCUS11655"/>
</dbReference>
<accession>A0AA86VE85</accession>
<evidence type="ECO:0000313" key="1">
    <source>
        <dbReference type="EMBL" id="CAJ1943973.1"/>
    </source>
</evidence>
<keyword evidence="2" id="KW-1185">Reference proteome</keyword>
<organism evidence="1 2">
    <name type="scientific">Sphenostylis stenocarpa</name>
    <dbReference type="NCBI Taxonomy" id="92480"/>
    <lineage>
        <taxon>Eukaryota</taxon>
        <taxon>Viridiplantae</taxon>
        <taxon>Streptophyta</taxon>
        <taxon>Embryophyta</taxon>
        <taxon>Tracheophyta</taxon>
        <taxon>Spermatophyta</taxon>
        <taxon>Magnoliopsida</taxon>
        <taxon>eudicotyledons</taxon>
        <taxon>Gunneridae</taxon>
        <taxon>Pentapetalae</taxon>
        <taxon>rosids</taxon>
        <taxon>fabids</taxon>
        <taxon>Fabales</taxon>
        <taxon>Fabaceae</taxon>
        <taxon>Papilionoideae</taxon>
        <taxon>50 kb inversion clade</taxon>
        <taxon>NPAAA clade</taxon>
        <taxon>indigoferoid/millettioid clade</taxon>
        <taxon>Phaseoleae</taxon>
        <taxon>Sphenostylis</taxon>
    </lineage>
</organism>
<name>A0AA86VE85_9FABA</name>
<dbReference type="AlphaFoldDB" id="A0AA86VE85"/>
<gene>
    <name evidence="1" type="ORF">AYBTSS11_LOCUS11655</name>
</gene>
<reference evidence="1" key="1">
    <citation type="submission" date="2023-10" db="EMBL/GenBank/DDBJ databases">
        <authorList>
            <person name="Domelevo Entfellner J.-B."/>
        </authorList>
    </citation>
    <scope>NUCLEOTIDE SEQUENCE</scope>
</reference>
<dbReference type="EMBL" id="OY731400">
    <property type="protein sequence ID" value="CAJ1943973.1"/>
    <property type="molecule type" value="Genomic_DNA"/>
</dbReference>